<evidence type="ECO:0000313" key="2">
    <source>
        <dbReference type="EMBL" id="TFU21888.1"/>
    </source>
</evidence>
<protein>
    <submittedName>
        <fullName evidence="2">Uncharacterized protein</fullName>
    </submittedName>
</protein>
<gene>
    <name evidence="2" type="ORF">E4U03_07715</name>
</gene>
<organism evidence="2 3">
    <name type="scientific">Rothia nasimurium</name>
    <dbReference type="NCBI Taxonomy" id="85336"/>
    <lineage>
        <taxon>Bacteria</taxon>
        <taxon>Bacillati</taxon>
        <taxon>Actinomycetota</taxon>
        <taxon>Actinomycetes</taxon>
        <taxon>Micrococcales</taxon>
        <taxon>Micrococcaceae</taxon>
        <taxon>Rothia</taxon>
    </lineage>
</organism>
<dbReference type="RefSeq" id="WP_135012976.1">
    <property type="nucleotide sequence ID" value="NZ_JADGLK010000025.1"/>
</dbReference>
<name>A0A4Y9F2M7_9MICC</name>
<accession>A0A4Y9F2M7</accession>
<feature type="coiled-coil region" evidence="1">
    <location>
        <begin position="52"/>
        <end position="79"/>
    </location>
</feature>
<feature type="coiled-coil region" evidence="1">
    <location>
        <begin position="109"/>
        <end position="143"/>
    </location>
</feature>
<evidence type="ECO:0000313" key="3">
    <source>
        <dbReference type="Proteomes" id="UP000297951"/>
    </source>
</evidence>
<dbReference type="Proteomes" id="UP000297951">
    <property type="component" value="Unassembled WGS sequence"/>
</dbReference>
<dbReference type="OrthoDB" id="4807860at2"/>
<sequence>MKPIQPLCPVCQGPLPPTSSSRRIYCSAKCRSKAKSRRHRHQEIFDAEVLRSSELKAQLQEQERRIARLEALVKRQRQLNAKNRSRALEAQSAVATARNRQRKSEIRVAAAYKKLISDYTERIEELEAQNFVLRHQAEEAQQKHAEAQVAAEYLLGQSQHFKKESEGTRRVIAKLQAAASAPASLFVDYQYFARWYFRKKPGREWDGHDRNRHMRFKAFISYHAPAQEVPKSKKPNTVMHRKKARIQALKNQTSNQQSR</sequence>
<reference evidence="2 3" key="1">
    <citation type="submission" date="2019-03" db="EMBL/GenBank/DDBJ databases">
        <title>Diversity of the mouse oral microbiome.</title>
        <authorList>
            <person name="Joseph S."/>
            <person name="Aduse-Opoku J."/>
            <person name="Curtis M."/>
            <person name="Wade W."/>
            <person name="Hashim A."/>
        </authorList>
    </citation>
    <scope>NUCLEOTIDE SEQUENCE [LARGE SCALE GENOMIC DNA]</scope>
    <source>
        <strain evidence="3">irhom_31</strain>
    </source>
</reference>
<evidence type="ECO:0000256" key="1">
    <source>
        <dbReference type="SAM" id="Coils"/>
    </source>
</evidence>
<keyword evidence="1" id="KW-0175">Coiled coil</keyword>
<comment type="caution">
    <text evidence="2">The sequence shown here is derived from an EMBL/GenBank/DDBJ whole genome shotgun (WGS) entry which is preliminary data.</text>
</comment>
<proteinExistence type="predicted"/>
<dbReference type="EMBL" id="SPQC01000025">
    <property type="protein sequence ID" value="TFU21888.1"/>
    <property type="molecule type" value="Genomic_DNA"/>
</dbReference>
<dbReference type="AlphaFoldDB" id="A0A4Y9F2M7"/>